<feature type="domain" description="Methanogenesis regulatory protein FilR1 middle" evidence="1">
    <location>
        <begin position="114"/>
        <end position="239"/>
    </location>
</feature>
<protein>
    <recommendedName>
        <fullName evidence="1">Methanogenesis regulatory protein FilR1 middle domain-containing protein</fullName>
    </recommendedName>
</protein>
<evidence type="ECO:0000259" key="1">
    <source>
        <dbReference type="Pfam" id="PF08350"/>
    </source>
</evidence>
<dbReference type="PANTHER" id="PTHR34614">
    <property type="match status" value="1"/>
</dbReference>
<dbReference type="Proteomes" id="UP000006622">
    <property type="component" value="Chromosome"/>
</dbReference>
<dbReference type="RefSeq" id="WP_013898609.1">
    <property type="nucleotide sequence ID" value="NC_015676.1"/>
</dbReference>
<name>F7XNC2_METZD</name>
<dbReference type="InterPro" id="IPR013561">
    <property type="entry name" value="FilR1_middle_dom"/>
</dbReference>
<keyword evidence="3" id="KW-1185">Reference proteome</keyword>
<dbReference type="Pfam" id="PF08350">
    <property type="entry name" value="FilR1_middle"/>
    <property type="match status" value="1"/>
</dbReference>
<dbReference type="OrthoDB" id="11410at2157"/>
<reference evidence="2 3" key="1">
    <citation type="submission" date="2010-07" db="EMBL/GenBank/DDBJ databases">
        <title>The complete genome of Methanosalsum zhilinae DSM 4017.</title>
        <authorList>
            <consortium name="US DOE Joint Genome Institute (JGI-PGF)"/>
            <person name="Lucas S."/>
            <person name="Copeland A."/>
            <person name="Lapidus A."/>
            <person name="Glavina del Rio T."/>
            <person name="Dalin E."/>
            <person name="Tice H."/>
            <person name="Bruce D."/>
            <person name="Goodwin L."/>
            <person name="Pitluck S."/>
            <person name="Kyrpides N."/>
            <person name="Mavromatis K."/>
            <person name="Ovchinnikova G."/>
            <person name="Daligault H."/>
            <person name="Detter J.C."/>
            <person name="Han C."/>
            <person name="Tapia R."/>
            <person name="Larimer F."/>
            <person name="Land M."/>
            <person name="Hauser L."/>
            <person name="Markowitz V."/>
            <person name="Cheng J.-F."/>
            <person name="Hugenholtz P."/>
            <person name="Woyke T."/>
            <person name="Wu D."/>
            <person name="Spring S."/>
            <person name="Schueler E."/>
            <person name="Brambilla E."/>
            <person name="Klenk H.-P."/>
            <person name="Eisen J.A."/>
        </authorList>
    </citation>
    <scope>NUCLEOTIDE SEQUENCE [LARGE SCALE GENOMIC DNA]</scope>
    <source>
        <strain evidence="3">DSM 4017 / NBRC 107636 / OCM 62 / WeN5</strain>
    </source>
</reference>
<dbReference type="AlphaFoldDB" id="F7XNC2"/>
<gene>
    <name evidence="2" type="ordered locus">Mzhil_1323</name>
</gene>
<evidence type="ECO:0000313" key="3">
    <source>
        <dbReference type="Proteomes" id="UP000006622"/>
    </source>
</evidence>
<proteinExistence type="predicted"/>
<evidence type="ECO:0000313" key="2">
    <source>
        <dbReference type="EMBL" id="AEH61172.1"/>
    </source>
</evidence>
<organism evidence="2 3">
    <name type="scientific">Methanosalsum zhilinae (strain DSM 4017 / NBRC 107636 / OCM 62 / WeN5)</name>
    <name type="common">Methanohalophilus zhilinae</name>
    <dbReference type="NCBI Taxonomy" id="679901"/>
    <lineage>
        <taxon>Archaea</taxon>
        <taxon>Methanobacteriati</taxon>
        <taxon>Methanobacteriota</taxon>
        <taxon>Stenosarchaea group</taxon>
        <taxon>Methanomicrobia</taxon>
        <taxon>Methanosarcinales</taxon>
        <taxon>Methanosarcinaceae</taxon>
        <taxon>Methanosalsum</taxon>
    </lineage>
</organism>
<sequence>MKTQQKLRTHKITPNENISFPIGTILAVDYFYESLNFSTVFGKHKKNGLDISKLLKALVSYKLTDNFSISKAHKWINRNEVLDIFNLPEFSERTLYRVLETIGKTPPIPKTHYILKEFHESSKDSGVLYSINTFFHPNFIELFDDLIRNDVEIHFILSQDLLDNMTEDYNKIFTNLINTNKFNFYLHPENLGFLSLGISKHYLMFTLLRKDGNLDNVRILGNRQKALEWGSELFNYYLKDSTPINKI</sequence>
<dbReference type="KEGG" id="mzh:Mzhil_1323"/>
<accession>F7XNC2</accession>
<dbReference type="HOGENOM" id="CLU_1122637_0_0_2"/>
<dbReference type="PANTHER" id="PTHR34614:SF2">
    <property type="entry name" value="TRANSPOSASE IS4-LIKE DOMAIN-CONTAINING PROTEIN"/>
    <property type="match status" value="1"/>
</dbReference>
<dbReference type="EMBL" id="CP002101">
    <property type="protein sequence ID" value="AEH61172.1"/>
    <property type="molecule type" value="Genomic_DNA"/>
</dbReference>
<dbReference type="GeneID" id="95969148"/>